<feature type="signal peptide" evidence="3">
    <location>
        <begin position="1"/>
        <end position="26"/>
    </location>
</feature>
<dbReference type="PANTHER" id="PTHR48432">
    <property type="entry name" value="S5 DRBM DOMAIN-CONTAINING PROTEIN"/>
    <property type="match status" value="1"/>
</dbReference>
<evidence type="ECO:0000256" key="3">
    <source>
        <dbReference type="SAM" id="SignalP"/>
    </source>
</evidence>
<comment type="caution">
    <text evidence="4">The sequence shown here is derived from an EMBL/GenBank/DDBJ whole genome shotgun (WGS) entry which is preliminary data.</text>
</comment>
<feature type="chain" id="PRO_5044805816" evidence="3">
    <location>
        <begin position="27"/>
        <end position="245"/>
    </location>
</feature>
<reference evidence="4 5" key="1">
    <citation type="submission" date="2024-02" db="EMBL/GenBank/DDBJ databases">
        <authorList>
            <person name="Vignale AGUSTIN F."/>
            <person name="Sosa J E."/>
            <person name="Modenutti C."/>
        </authorList>
    </citation>
    <scope>NUCLEOTIDE SEQUENCE [LARGE SCALE GENOMIC DNA]</scope>
</reference>
<dbReference type="Proteomes" id="UP001642360">
    <property type="component" value="Unassembled WGS sequence"/>
</dbReference>
<dbReference type="GO" id="GO:0003723">
    <property type="term" value="F:RNA binding"/>
    <property type="evidence" value="ECO:0007669"/>
    <property type="project" value="UniProtKB-KW"/>
</dbReference>
<accession>A0ABC8U3K2</accession>
<keyword evidence="1" id="KW-0694">RNA-binding</keyword>
<sequence>MVSSHSHPITTPFLLLFLLSSTIIHFTPFFSDHPNDNHHNQHLSFPNSFHFPFSPPLRISFPWKSILLHFFDENHPRASRGRGEGKPEGREERKRAGLDTVDINIEDYEDYMGVGSIIEKLEKEKLKDTGANLNFYKEPTDSDTDDGDERFTPDAIKKRSDKFEKKFKRDKFEQSNSGSARSIKSLEKQIIQGAVLDKDDEEELNDMKEKDDILLEKLNAIDKKLEEKLVELDHTFRKKGKLLEE</sequence>
<protein>
    <submittedName>
        <fullName evidence="4">Uncharacterized protein</fullName>
    </submittedName>
</protein>
<dbReference type="AlphaFoldDB" id="A0ABC8U3K2"/>
<name>A0ABC8U3K2_9AQUA</name>
<keyword evidence="3" id="KW-0732">Signal</keyword>
<keyword evidence="5" id="KW-1185">Reference proteome</keyword>
<proteinExistence type="predicted"/>
<gene>
    <name evidence="4" type="ORF">ILEXP_LOCUS44045</name>
</gene>
<evidence type="ECO:0000313" key="4">
    <source>
        <dbReference type="EMBL" id="CAK9174312.1"/>
    </source>
</evidence>
<dbReference type="PANTHER" id="PTHR48432:SF1">
    <property type="entry name" value="S5 DRBM DOMAIN-CONTAINING PROTEIN"/>
    <property type="match status" value="1"/>
</dbReference>
<feature type="region of interest" description="Disordered" evidence="2">
    <location>
        <begin position="77"/>
        <end position="97"/>
    </location>
</feature>
<dbReference type="EMBL" id="CAUOFW020006331">
    <property type="protein sequence ID" value="CAK9174312.1"/>
    <property type="molecule type" value="Genomic_DNA"/>
</dbReference>
<evidence type="ECO:0000256" key="2">
    <source>
        <dbReference type="SAM" id="MobiDB-lite"/>
    </source>
</evidence>
<evidence type="ECO:0000256" key="1">
    <source>
        <dbReference type="ARBA" id="ARBA00022884"/>
    </source>
</evidence>
<organism evidence="4 5">
    <name type="scientific">Ilex paraguariensis</name>
    <name type="common">yerba mate</name>
    <dbReference type="NCBI Taxonomy" id="185542"/>
    <lineage>
        <taxon>Eukaryota</taxon>
        <taxon>Viridiplantae</taxon>
        <taxon>Streptophyta</taxon>
        <taxon>Embryophyta</taxon>
        <taxon>Tracheophyta</taxon>
        <taxon>Spermatophyta</taxon>
        <taxon>Magnoliopsida</taxon>
        <taxon>eudicotyledons</taxon>
        <taxon>Gunneridae</taxon>
        <taxon>Pentapetalae</taxon>
        <taxon>asterids</taxon>
        <taxon>campanulids</taxon>
        <taxon>Aquifoliales</taxon>
        <taxon>Aquifoliaceae</taxon>
        <taxon>Ilex</taxon>
    </lineage>
</organism>
<evidence type="ECO:0000313" key="5">
    <source>
        <dbReference type="Proteomes" id="UP001642360"/>
    </source>
</evidence>
<dbReference type="InterPro" id="IPR000851">
    <property type="entry name" value="Ribosomal_uS5"/>
</dbReference>